<dbReference type="Proteomes" id="UP001552299">
    <property type="component" value="Unassembled WGS sequence"/>
</dbReference>
<accession>A0ABD0VDI2</accession>
<reference evidence="1 2" key="1">
    <citation type="journal article" date="2024" name="Plant Biotechnol. J.">
        <title>Dendrobium thyrsiflorum genome and its molecular insights into genes involved in important horticultural traits.</title>
        <authorList>
            <person name="Chen B."/>
            <person name="Wang J.Y."/>
            <person name="Zheng P.J."/>
            <person name="Li K.L."/>
            <person name="Liang Y.M."/>
            <person name="Chen X.F."/>
            <person name="Zhang C."/>
            <person name="Zhao X."/>
            <person name="He X."/>
            <person name="Zhang G.Q."/>
            <person name="Liu Z.J."/>
            <person name="Xu Q."/>
        </authorList>
    </citation>
    <scope>NUCLEOTIDE SEQUENCE [LARGE SCALE GENOMIC DNA]</scope>
    <source>
        <strain evidence="1">GZMU011</strain>
    </source>
</reference>
<dbReference type="EMBL" id="JANQDX010000006">
    <property type="protein sequence ID" value="KAL0922696.1"/>
    <property type="molecule type" value="Genomic_DNA"/>
</dbReference>
<name>A0ABD0VDI2_DENTH</name>
<protein>
    <submittedName>
        <fullName evidence="1">Uncharacterized protein</fullName>
    </submittedName>
</protein>
<keyword evidence="2" id="KW-1185">Reference proteome</keyword>
<dbReference type="AlphaFoldDB" id="A0ABD0VDI2"/>
<gene>
    <name evidence="1" type="ORF">M5K25_006704</name>
</gene>
<proteinExistence type="predicted"/>
<evidence type="ECO:0000313" key="2">
    <source>
        <dbReference type="Proteomes" id="UP001552299"/>
    </source>
</evidence>
<evidence type="ECO:0000313" key="1">
    <source>
        <dbReference type="EMBL" id="KAL0922696.1"/>
    </source>
</evidence>
<sequence length="133" mass="14980">MNSDLPFSYDHPAFWVRRAARNPFDALPGSVLESELRANENEYNSLPHWLENIAKTSTPLLPWLPVNVSHLQRAATFELAKKSRSKELVSKNGKIKPLLESEDIFKGISLMMVICSPKAGRVIFYAPLPFPSS</sequence>
<comment type="caution">
    <text evidence="1">The sequence shown here is derived from an EMBL/GenBank/DDBJ whole genome shotgun (WGS) entry which is preliminary data.</text>
</comment>
<organism evidence="1 2">
    <name type="scientific">Dendrobium thyrsiflorum</name>
    <name type="common">Pinecone-like raceme dendrobium</name>
    <name type="synonym">Orchid</name>
    <dbReference type="NCBI Taxonomy" id="117978"/>
    <lineage>
        <taxon>Eukaryota</taxon>
        <taxon>Viridiplantae</taxon>
        <taxon>Streptophyta</taxon>
        <taxon>Embryophyta</taxon>
        <taxon>Tracheophyta</taxon>
        <taxon>Spermatophyta</taxon>
        <taxon>Magnoliopsida</taxon>
        <taxon>Liliopsida</taxon>
        <taxon>Asparagales</taxon>
        <taxon>Orchidaceae</taxon>
        <taxon>Epidendroideae</taxon>
        <taxon>Malaxideae</taxon>
        <taxon>Dendrobiinae</taxon>
        <taxon>Dendrobium</taxon>
    </lineage>
</organism>